<evidence type="ECO:0000256" key="2">
    <source>
        <dbReference type="ARBA" id="ARBA00006432"/>
    </source>
</evidence>
<dbReference type="Proteomes" id="UP000324832">
    <property type="component" value="Unassembled WGS sequence"/>
</dbReference>
<evidence type="ECO:0000256" key="1">
    <source>
        <dbReference type="ARBA" id="ARBA00004275"/>
    </source>
</evidence>
<dbReference type="InterPro" id="IPR042099">
    <property type="entry name" value="ANL_N_sf"/>
</dbReference>
<reference evidence="6 7" key="1">
    <citation type="submission" date="2017-07" db="EMBL/GenBank/DDBJ databases">
        <authorList>
            <person name="Talla V."/>
            <person name="Backstrom N."/>
        </authorList>
    </citation>
    <scope>NUCLEOTIDE SEQUENCE [LARGE SCALE GENOMIC DNA]</scope>
</reference>
<keyword evidence="3" id="KW-0436">Ligase</keyword>
<dbReference type="Gene3D" id="3.40.50.12780">
    <property type="entry name" value="N-terminal domain of ligase-like"/>
    <property type="match status" value="1"/>
</dbReference>
<name>A0A5E4QMF4_9NEOP</name>
<evidence type="ECO:0000256" key="3">
    <source>
        <dbReference type="ARBA" id="ARBA00022598"/>
    </source>
</evidence>
<evidence type="ECO:0000313" key="6">
    <source>
        <dbReference type="EMBL" id="VVC98496.1"/>
    </source>
</evidence>
<dbReference type="InterPro" id="IPR000873">
    <property type="entry name" value="AMP-dep_synth/lig_dom"/>
</dbReference>
<organism evidence="6 7">
    <name type="scientific">Leptidea sinapis</name>
    <dbReference type="NCBI Taxonomy" id="189913"/>
    <lineage>
        <taxon>Eukaryota</taxon>
        <taxon>Metazoa</taxon>
        <taxon>Ecdysozoa</taxon>
        <taxon>Arthropoda</taxon>
        <taxon>Hexapoda</taxon>
        <taxon>Insecta</taxon>
        <taxon>Pterygota</taxon>
        <taxon>Neoptera</taxon>
        <taxon>Endopterygota</taxon>
        <taxon>Lepidoptera</taxon>
        <taxon>Glossata</taxon>
        <taxon>Ditrysia</taxon>
        <taxon>Papilionoidea</taxon>
        <taxon>Pieridae</taxon>
        <taxon>Dismorphiinae</taxon>
        <taxon>Leptidea</taxon>
    </lineage>
</organism>
<keyword evidence="7" id="KW-1185">Reference proteome</keyword>
<dbReference type="GO" id="GO:0016405">
    <property type="term" value="F:CoA-ligase activity"/>
    <property type="evidence" value="ECO:0007669"/>
    <property type="project" value="TreeGrafter"/>
</dbReference>
<dbReference type="SUPFAM" id="SSF56801">
    <property type="entry name" value="Acetyl-CoA synthetase-like"/>
    <property type="match status" value="1"/>
</dbReference>
<proteinExistence type="inferred from homology"/>
<dbReference type="PANTHER" id="PTHR24096:SF149">
    <property type="entry name" value="AMP-BINDING DOMAIN-CONTAINING PROTEIN-RELATED"/>
    <property type="match status" value="1"/>
</dbReference>
<gene>
    <name evidence="6" type="ORF">LSINAPIS_LOCUS9569</name>
</gene>
<evidence type="ECO:0000313" key="7">
    <source>
        <dbReference type="Proteomes" id="UP000324832"/>
    </source>
</evidence>
<dbReference type="AlphaFoldDB" id="A0A5E4QMF4"/>
<dbReference type="GO" id="GO:0005777">
    <property type="term" value="C:peroxisome"/>
    <property type="evidence" value="ECO:0007669"/>
    <property type="project" value="UniProtKB-SubCell"/>
</dbReference>
<keyword evidence="4" id="KW-0576">Peroxisome</keyword>
<evidence type="ECO:0000256" key="4">
    <source>
        <dbReference type="ARBA" id="ARBA00023140"/>
    </source>
</evidence>
<dbReference type="Pfam" id="PF00501">
    <property type="entry name" value="AMP-binding"/>
    <property type="match status" value="1"/>
</dbReference>
<protein>
    <recommendedName>
        <fullName evidence="5">AMP-dependent synthetase/ligase domain-containing protein</fullName>
    </recommendedName>
</protein>
<evidence type="ECO:0000259" key="5">
    <source>
        <dbReference type="Pfam" id="PF00501"/>
    </source>
</evidence>
<sequence>MAEFDVRPDNHLGHIILESMRKYSDFLHQIDAATGEEETYASVLDRSVKLARYLRNSGLVPGDVLAIGGRNHVDLYIPFYSALFNGHTIIGVDPNYKNSEIKKLFEMTSPKVIFCDESMYETYNEVSMDLGLDTKIVTFGCNLGSMRQLLKDFNCIKEDEFKVAEVDIENVYPFFITTSGTTGNIKIAAFKYKALIEKMVYFSKSSNISLHQKYLQLSPINWVSSFYLATANPMMGHCNIQTSIPDNIEIIIHMINKYKPVQCLVGPSLMSDLLQHKDEVDLSSFNAVFFTGSKIYPDVMEKFQVQLR</sequence>
<comment type="similarity">
    <text evidence="2">Belongs to the ATP-dependent AMP-binding enzyme family.</text>
</comment>
<dbReference type="PANTHER" id="PTHR24096">
    <property type="entry name" value="LONG-CHAIN-FATTY-ACID--COA LIGASE"/>
    <property type="match status" value="1"/>
</dbReference>
<accession>A0A5E4QMF4</accession>
<dbReference type="EMBL" id="FZQP02003590">
    <property type="protein sequence ID" value="VVC98496.1"/>
    <property type="molecule type" value="Genomic_DNA"/>
</dbReference>
<comment type="subcellular location">
    <subcellularLocation>
        <location evidence="1">Peroxisome</location>
    </subcellularLocation>
</comment>
<feature type="domain" description="AMP-dependent synthetase/ligase" evidence="5">
    <location>
        <begin position="22"/>
        <end position="306"/>
    </location>
</feature>